<evidence type="ECO:0000313" key="4">
    <source>
        <dbReference type="Proteomes" id="UP000229681"/>
    </source>
</evidence>
<gene>
    <name evidence="3" type="ORF">CUN49_01085</name>
</gene>
<dbReference type="Proteomes" id="UP000229681">
    <property type="component" value="Unassembled WGS sequence"/>
</dbReference>
<evidence type="ECO:0000259" key="1">
    <source>
        <dbReference type="Pfam" id="PF09862"/>
    </source>
</evidence>
<evidence type="ECO:0000259" key="2">
    <source>
        <dbReference type="Pfam" id="PF22747"/>
    </source>
</evidence>
<feature type="domain" description="DUF2089" evidence="1">
    <location>
        <begin position="41"/>
        <end position="87"/>
    </location>
</feature>
<proteinExistence type="predicted"/>
<protein>
    <submittedName>
        <fullName evidence="3">Fis family transcriptional regulator</fullName>
    </submittedName>
</protein>
<sequence>MHPAPTICPICGESLAITRLHCPACDTAIEGRFFAGRLARLSNAQLEFVEIFLLCEGKLKAVEERLGISYPTVRARLREVIAAMGYEPAESDESAPLSEAERRRLLDDLAEGRISLEEALSALRGR</sequence>
<dbReference type="Gene3D" id="1.10.10.2840">
    <property type="entry name" value="PucR C-terminal helix-turn-helix domain"/>
    <property type="match status" value="1"/>
</dbReference>
<accession>A0A2M8PIA4</accession>
<organism evidence="3 4">
    <name type="scientific">Candidatus Thermofonsia Clade 1 bacterium</name>
    <dbReference type="NCBI Taxonomy" id="2364210"/>
    <lineage>
        <taxon>Bacteria</taxon>
        <taxon>Bacillati</taxon>
        <taxon>Chloroflexota</taxon>
        <taxon>Candidatus Thermofontia</taxon>
        <taxon>Candidatus Thermofonsia Clade 1</taxon>
    </lineage>
</organism>
<dbReference type="InterPro" id="IPR053957">
    <property type="entry name" value="DUF2089_Zn_ribbon"/>
</dbReference>
<dbReference type="InterPro" id="IPR018658">
    <property type="entry name" value="DUF2089"/>
</dbReference>
<dbReference type="AlphaFoldDB" id="A0A2M8PIA4"/>
<dbReference type="Pfam" id="PF22747">
    <property type="entry name" value="Zn_ribbon_DUF2089"/>
    <property type="match status" value="1"/>
</dbReference>
<dbReference type="EMBL" id="PGTM01000007">
    <property type="protein sequence ID" value="PJF37278.1"/>
    <property type="molecule type" value="Genomic_DNA"/>
</dbReference>
<comment type="caution">
    <text evidence="3">The sequence shown here is derived from an EMBL/GenBank/DDBJ whole genome shotgun (WGS) entry which is preliminary data.</text>
</comment>
<dbReference type="InterPro" id="IPR042070">
    <property type="entry name" value="PucR_C-HTH_sf"/>
</dbReference>
<reference evidence="3 4" key="1">
    <citation type="submission" date="2017-11" db="EMBL/GenBank/DDBJ databases">
        <title>Evolution of Phototrophy in the Chloroflexi Phylum Driven by Horizontal Gene Transfer.</title>
        <authorList>
            <person name="Ward L.M."/>
            <person name="Hemp J."/>
            <person name="Shih P.M."/>
            <person name="Mcglynn S.E."/>
            <person name="Fischer W."/>
        </authorList>
    </citation>
    <scope>NUCLEOTIDE SEQUENCE [LARGE SCALE GENOMIC DNA]</scope>
    <source>
        <strain evidence="3">JP3_13</strain>
    </source>
</reference>
<feature type="domain" description="DUF2089" evidence="2">
    <location>
        <begin position="8"/>
        <end position="34"/>
    </location>
</feature>
<dbReference type="Pfam" id="PF09862">
    <property type="entry name" value="DUF2089"/>
    <property type="match status" value="1"/>
</dbReference>
<evidence type="ECO:0000313" key="3">
    <source>
        <dbReference type="EMBL" id="PJF37278.1"/>
    </source>
</evidence>
<name>A0A2M8PIA4_9CHLR</name>